<keyword evidence="3" id="KW-1185">Reference proteome</keyword>
<dbReference type="EMBL" id="WIXE01001254">
    <property type="protein sequence ID" value="KAK5985856.1"/>
    <property type="molecule type" value="Genomic_DNA"/>
</dbReference>
<dbReference type="AlphaFoldDB" id="A0AAN8FTS4"/>
<protein>
    <submittedName>
        <fullName evidence="2">Uncharacterized protein</fullName>
    </submittedName>
</protein>
<reference evidence="2 3" key="1">
    <citation type="submission" date="2019-10" db="EMBL/GenBank/DDBJ databases">
        <title>Assembly and Annotation for the nematode Trichostrongylus colubriformis.</title>
        <authorList>
            <person name="Martin J."/>
        </authorList>
    </citation>
    <scope>NUCLEOTIDE SEQUENCE [LARGE SCALE GENOMIC DNA]</scope>
    <source>
        <strain evidence="2">G859</strain>
        <tissue evidence="2">Whole worm</tissue>
    </source>
</reference>
<sequence length="137" mass="16211">MATTTFNLPTAKGRLTRELNRLSTLHEQFGPYNEPWTFPTDPKELETFLITNKIQVQDLMQHLDQLKTSLWDYYTQCNTIIQQVSKEDSEEGTILQTQLDQYWKDKRDMWSSSAKKHRSLEKTSTEMRVPRTQQRIG</sequence>
<evidence type="ECO:0000256" key="1">
    <source>
        <dbReference type="SAM" id="MobiDB-lite"/>
    </source>
</evidence>
<evidence type="ECO:0000313" key="3">
    <source>
        <dbReference type="Proteomes" id="UP001331761"/>
    </source>
</evidence>
<evidence type="ECO:0000313" key="2">
    <source>
        <dbReference type="EMBL" id="KAK5985856.1"/>
    </source>
</evidence>
<accession>A0AAN8FTS4</accession>
<gene>
    <name evidence="2" type="ORF">GCK32_019110</name>
</gene>
<organism evidence="2 3">
    <name type="scientific">Trichostrongylus colubriformis</name>
    <name type="common">Black scour worm</name>
    <dbReference type="NCBI Taxonomy" id="6319"/>
    <lineage>
        <taxon>Eukaryota</taxon>
        <taxon>Metazoa</taxon>
        <taxon>Ecdysozoa</taxon>
        <taxon>Nematoda</taxon>
        <taxon>Chromadorea</taxon>
        <taxon>Rhabditida</taxon>
        <taxon>Rhabditina</taxon>
        <taxon>Rhabditomorpha</taxon>
        <taxon>Strongyloidea</taxon>
        <taxon>Trichostrongylidae</taxon>
        <taxon>Trichostrongylus</taxon>
    </lineage>
</organism>
<feature type="compositionally biased region" description="Basic and acidic residues" evidence="1">
    <location>
        <begin position="120"/>
        <end position="129"/>
    </location>
</feature>
<proteinExistence type="predicted"/>
<dbReference type="Proteomes" id="UP001331761">
    <property type="component" value="Unassembled WGS sequence"/>
</dbReference>
<comment type="caution">
    <text evidence="2">The sequence shown here is derived from an EMBL/GenBank/DDBJ whole genome shotgun (WGS) entry which is preliminary data.</text>
</comment>
<feature type="region of interest" description="Disordered" evidence="1">
    <location>
        <begin position="110"/>
        <end position="137"/>
    </location>
</feature>
<name>A0AAN8FTS4_TRICO</name>